<evidence type="ECO:0000256" key="2">
    <source>
        <dbReference type="ARBA" id="ARBA00023125"/>
    </source>
</evidence>
<dbReference type="CDD" id="cd00067">
    <property type="entry name" value="GAL4"/>
    <property type="match status" value="1"/>
</dbReference>
<proteinExistence type="predicted"/>
<keyword evidence="8" id="KW-1185">Reference proteome</keyword>
<dbReference type="EMBL" id="CDMC01000006">
    <property type="protein sequence ID" value="CEN61932.1"/>
    <property type="molecule type" value="Genomic_DNA"/>
</dbReference>
<evidence type="ECO:0000313" key="7">
    <source>
        <dbReference type="EMBL" id="CEN61932.1"/>
    </source>
</evidence>
<dbReference type="GO" id="GO:0008270">
    <property type="term" value="F:zinc ion binding"/>
    <property type="evidence" value="ECO:0007669"/>
    <property type="project" value="InterPro"/>
</dbReference>
<feature type="domain" description="Zn(2)-C6 fungal-type" evidence="6">
    <location>
        <begin position="19"/>
        <end position="49"/>
    </location>
</feature>
<dbReference type="SMART" id="SM00066">
    <property type="entry name" value="GAL4"/>
    <property type="match status" value="1"/>
</dbReference>
<dbReference type="InterPro" id="IPR036864">
    <property type="entry name" value="Zn2-C6_fun-type_DNA-bd_sf"/>
</dbReference>
<keyword evidence="4" id="KW-0539">Nucleus</keyword>
<sequence>METGPAPPKSRKHTRVLTACDACRLSKTRCDSARPVCAKCVKRGVACVYPESDPLSILEAWGSKILDSVERQERLLAETLGASPPSHFPAQQPRQLPSYHQQLPPIDAEDTELISRNDALKTPITGSDMILGWPIFPQEKPISTFPPAAFEEKPDRFQADIPSFDPRRIFQLRDIFMTKIWPKNPIVDEEQLDSYIARVLETGIDWSAASCLLLLVFALAAIWGNYPEDETREIPCPEPTFGAPVTYVTLSVPEHRMKESLGYLGMARKRISAAYLDNSLLGVQCLCLFGFVAFNYAYLAELTGCQYLVSI</sequence>
<dbReference type="InterPro" id="IPR001138">
    <property type="entry name" value="Zn2Cys6_DnaBD"/>
</dbReference>
<dbReference type="SUPFAM" id="SSF57701">
    <property type="entry name" value="Zn2/Cys6 DNA-binding domain"/>
    <property type="match status" value="1"/>
</dbReference>
<keyword evidence="5" id="KW-0472">Membrane</keyword>
<dbReference type="PANTHER" id="PTHR47785:SF5">
    <property type="entry name" value="ZN(II)2CYS6 TRANSCRIPTION FACTOR (EUROFUNG)"/>
    <property type="match status" value="1"/>
</dbReference>
<evidence type="ECO:0000259" key="6">
    <source>
        <dbReference type="PROSITE" id="PS50048"/>
    </source>
</evidence>
<keyword evidence="2" id="KW-0238">DNA-binding</keyword>
<keyword evidence="5" id="KW-1133">Transmembrane helix</keyword>
<dbReference type="Gene3D" id="4.10.240.10">
    <property type="entry name" value="Zn(2)-C6 fungal-type DNA-binding domain"/>
    <property type="match status" value="1"/>
</dbReference>
<dbReference type="OMA" id="TWPRTHR"/>
<feature type="transmembrane region" description="Helical" evidence="5">
    <location>
        <begin position="206"/>
        <end position="224"/>
    </location>
</feature>
<dbReference type="PANTHER" id="PTHR47785">
    <property type="entry name" value="ZN(II)2CYS6 TRANSCRIPTION FACTOR (EUROFUNG)-RELATED-RELATED"/>
    <property type="match status" value="1"/>
</dbReference>
<reference evidence="8" key="1">
    <citation type="journal article" date="2016" name="Genome Announc.">
        <title>Draft genome sequences of fungus Aspergillus calidoustus.</title>
        <authorList>
            <person name="Horn F."/>
            <person name="Linde J."/>
            <person name="Mattern D.J."/>
            <person name="Walther G."/>
            <person name="Guthke R."/>
            <person name="Scherlach K."/>
            <person name="Martin K."/>
            <person name="Brakhage A.A."/>
            <person name="Petzke L."/>
            <person name="Valiante V."/>
        </authorList>
    </citation>
    <scope>NUCLEOTIDE SEQUENCE [LARGE SCALE GENOMIC DNA]</scope>
    <source>
        <strain evidence="8">SF006504</strain>
    </source>
</reference>
<protein>
    <recommendedName>
        <fullName evidence="6">Zn(2)-C6 fungal-type domain-containing protein</fullName>
    </recommendedName>
</protein>
<evidence type="ECO:0000256" key="4">
    <source>
        <dbReference type="ARBA" id="ARBA00023242"/>
    </source>
</evidence>
<evidence type="ECO:0000256" key="1">
    <source>
        <dbReference type="ARBA" id="ARBA00023015"/>
    </source>
</evidence>
<accession>A0A0U5GUR0</accession>
<dbReference type="STRING" id="454130.A0A0U5GUR0"/>
<dbReference type="Proteomes" id="UP000054771">
    <property type="component" value="Unassembled WGS sequence"/>
</dbReference>
<feature type="transmembrane region" description="Helical" evidence="5">
    <location>
        <begin position="275"/>
        <end position="298"/>
    </location>
</feature>
<dbReference type="OrthoDB" id="4356994at2759"/>
<evidence type="ECO:0000256" key="3">
    <source>
        <dbReference type="ARBA" id="ARBA00023163"/>
    </source>
</evidence>
<dbReference type="GO" id="GO:0000981">
    <property type="term" value="F:DNA-binding transcription factor activity, RNA polymerase II-specific"/>
    <property type="evidence" value="ECO:0007669"/>
    <property type="project" value="InterPro"/>
</dbReference>
<keyword evidence="5" id="KW-0812">Transmembrane</keyword>
<gene>
    <name evidence="7" type="ORF">ASPCAL08577</name>
</gene>
<dbReference type="PROSITE" id="PS00463">
    <property type="entry name" value="ZN2_CY6_FUNGAL_1"/>
    <property type="match status" value="1"/>
</dbReference>
<organism evidence="7 8">
    <name type="scientific">Aspergillus calidoustus</name>
    <dbReference type="NCBI Taxonomy" id="454130"/>
    <lineage>
        <taxon>Eukaryota</taxon>
        <taxon>Fungi</taxon>
        <taxon>Dikarya</taxon>
        <taxon>Ascomycota</taxon>
        <taxon>Pezizomycotina</taxon>
        <taxon>Eurotiomycetes</taxon>
        <taxon>Eurotiomycetidae</taxon>
        <taxon>Eurotiales</taxon>
        <taxon>Aspergillaceae</taxon>
        <taxon>Aspergillus</taxon>
        <taxon>Aspergillus subgen. Nidulantes</taxon>
    </lineage>
</organism>
<dbReference type="Pfam" id="PF00172">
    <property type="entry name" value="Zn_clus"/>
    <property type="match status" value="1"/>
</dbReference>
<dbReference type="PRINTS" id="PR00755">
    <property type="entry name" value="AFLATOXINBRP"/>
</dbReference>
<keyword evidence="3" id="KW-0804">Transcription</keyword>
<evidence type="ECO:0000256" key="5">
    <source>
        <dbReference type="SAM" id="Phobius"/>
    </source>
</evidence>
<dbReference type="PROSITE" id="PS50048">
    <property type="entry name" value="ZN2_CY6_FUNGAL_2"/>
    <property type="match status" value="1"/>
</dbReference>
<dbReference type="InterPro" id="IPR053181">
    <property type="entry name" value="EcdB-like_regulator"/>
</dbReference>
<dbReference type="AlphaFoldDB" id="A0A0U5GUR0"/>
<name>A0A0U5GUR0_ASPCI</name>
<dbReference type="GO" id="GO:0003677">
    <property type="term" value="F:DNA binding"/>
    <property type="evidence" value="ECO:0007669"/>
    <property type="project" value="UniProtKB-KW"/>
</dbReference>
<evidence type="ECO:0000313" key="8">
    <source>
        <dbReference type="Proteomes" id="UP000054771"/>
    </source>
</evidence>
<keyword evidence="1" id="KW-0805">Transcription regulation</keyword>